<dbReference type="Gene3D" id="3.20.20.80">
    <property type="entry name" value="Glycosidases"/>
    <property type="match status" value="1"/>
</dbReference>
<evidence type="ECO:0000259" key="10">
    <source>
        <dbReference type="Pfam" id="PF02449"/>
    </source>
</evidence>
<dbReference type="InterPro" id="IPR013780">
    <property type="entry name" value="Glyco_hydro_b"/>
</dbReference>
<evidence type="ECO:0000256" key="8">
    <source>
        <dbReference type="PIRSR" id="PIRSR001084-2"/>
    </source>
</evidence>
<feature type="binding site" evidence="8">
    <location>
        <position position="323"/>
    </location>
    <ligand>
        <name>substrate</name>
    </ligand>
</feature>
<accession>A0A4V6HSG8</accession>
<dbReference type="RefSeq" id="WP_138001529.1">
    <property type="nucleotide sequence ID" value="NZ_QGQD01000004.1"/>
</dbReference>
<evidence type="ECO:0000259" key="11">
    <source>
        <dbReference type="Pfam" id="PF08532"/>
    </source>
</evidence>
<dbReference type="Gene3D" id="3.40.50.880">
    <property type="match status" value="1"/>
</dbReference>
<dbReference type="Pfam" id="PF08532">
    <property type="entry name" value="Glyco_hydro_42M"/>
    <property type="match status" value="1"/>
</dbReference>
<dbReference type="GO" id="GO:0009341">
    <property type="term" value="C:beta-galactosidase complex"/>
    <property type="evidence" value="ECO:0007669"/>
    <property type="project" value="InterPro"/>
</dbReference>
<dbReference type="PANTHER" id="PTHR36447">
    <property type="entry name" value="BETA-GALACTOSIDASE GANA"/>
    <property type="match status" value="1"/>
</dbReference>
<gene>
    <name evidence="12" type="primary">bglY_1</name>
    <name evidence="12" type="ORF">DSM106044_00147</name>
</gene>
<evidence type="ECO:0000313" key="12">
    <source>
        <dbReference type="EMBL" id="TLD02918.1"/>
    </source>
</evidence>
<keyword evidence="4 6" id="KW-0378">Hydrolase</keyword>
<feature type="domain" description="Glycoside hydrolase family 42 N-terminal" evidence="10">
    <location>
        <begin position="18"/>
        <end position="392"/>
    </location>
</feature>
<dbReference type="STRING" id="180332.GCA_000797495_02170"/>
<evidence type="ECO:0000256" key="6">
    <source>
        <dbReference type="PIRNR" id="PIRNR001084"/>
    </source>
</evidence>
<evidence type="ECO:0000256" key="7">
    <source>
        <dbReference type="PIRSR" id="PIRSR001084-1"/>
    </source>
</evidence>
<dbReference type="GO" id="GO:0004565">
    <property type="term" value="F:beta-galactosidase activity"/>
    <property type="evidence" value="ECO:0007669"/>
    <property type="project" value="UniProtKB-EC"/>
</dbReference>
<keyword evidence="9" id="KW-0479">Metal-binding</keyword>
<name>A0A4V6HSG8_9FIRM</name>
<protein>
    <recommendedName>
        <fullName evidence="3 6">Beta-galactosidase</fullName>
        <shortName evidence="6">Beta-gal</shortName>
        <ecNumber evidence="3 6">3.2.1.23</ecNumber>
    </recommendedName>
</protein>
<comment type="caution">
    <text evidence="12">The sequence shown here is derived from an EMBL/GenBank/DDBJ whole genome shotgun (WGS) entry which is preliminary data.</text>
</comment>
<keyword evidence="5 6" id="KW-0326">Glycosidase</keyword>
<keyword evidence="9" id="KW-0862">Zinc</keyword>
<dbReference type="PANTHER" id="PTHR36447:SF1">
    <property type="entry name" value="BETA-GALACTOSIDASE GANA"/>
    <property type="match status" value="1"/>
</dbReference>
<sequence length="684" mass="78986">MNRNLLFPKVNEILHGGDYNPEQWLDRPDILAEDIRLMKKAGVNTVTLGVFSWSVYEPSEGAYHFEWLDEVMDRLWENGIYTILATPSGARPAWLDQAYPQAMRVNNMGVRNHHGVRHNHCMTSPLYRAKVREINTILAKRYGSHPGLILWHISNELGGACYCGLCKKQFQEYLKRRYHDNIDELNKEWWTTFWSHRYNSFHQIEPPMPGGETSIHGLNLDWKRFTTWNMTDYMKEEIAVFKKWTPDIPVTTNFMQLYEGLDYHKMAKELDIISWDSYPEWSTDKRELIDTAAMTAFDHSIMRSFKRDQPFMLMESVPSQVNWHPVNKLKRPGIHNLSSMQAVACGSDTVQYFQWRKSRGSYEQHHGAVIDHLGRSDTRVFREVEEAGKNLKLLQEVQGSVPKASAAIIFDWENWWAINDMAGLSVQKNYPQECRRLYQILFRYGIEADVISQEEDLTPYKVVFAPMLYLLKPGTEERFSQFVTEGGQLVATYLTGYVNENTLCYLGGFPGGALKDVFGLYTEEIDSLYPSERNGAAFTEDSGMEGVCQIRDFCEIIKPVTAQVLACYTGDFYQGTPVITVNRSGKGKAWYLGARVEDSGLEQLLGKIMCELGITFKKLPIGVEKHIRYHDSVQFEFYLNYTTEEKEIQLEDNGIGFSLLYQKPVFDTLKLKGLGMDVIKQEKR</sequence>
<evidence type="ECO:0000256" key="3">
    <source>
        <dbReference type="ARBA" id="ARBA00012756"/>
    </source>
</evidence>
<keyword evidence="13" id="KW-1185">Reference proteome</keyword>
<dbReference type="EMBL" id="QGQD01000004">
    <property type="protein sequence ID" value="TLD02918.1"/>
    <property type="molecule type" value="Genomic_DNA"/>
</dbReference>
<feature type="binding site" evidence="9">
    <location>
        <position position="163"/>
    </location>
    <ligand>
        <name>Zn(2+)</name>
        <dbReference type="ChEBI" id="CHEBI:29105"/>
    </ligand>
</feature>
<feature type="active site" description="Nucleophile" evidence="7">
    <location>
        <position position="315"/>
    </location>
</feature>
<dbReference type="InterPro" id="IPR013529">
    <property type="entry name" value="Glyco_hydro_42_N"/>
</dbReference>
<evidence type="ECO:0000256" key="4">
    <source>
        <dbReference type="ARBA" id="ARBA00022801"/>
    </source>
</evidence>
<dbReference type="EC" id="3.2.1.23" evidence="3 6"/>
<evidence type="ECO:0000256" key="1">
    <source>
        <dbReference type="ARBA" id="ARBA00001412"/>
    </source>
</evidence>
<reference evidence="12 13" key="1">
    <citation type="journal article" date="2019" name="Anaerobe">
        <title>Detection of Robinsoniella peoriensis in multiple bone samples of a trauma patient.</title>
        <authorList>
            <person name="Schrottner P."/>
            <person name="Hartwich K."/>
            <person name="Bunk B."/>
            <person name="Schober I."/>
            <person name="Helbig S."/>
            <person name="Rudolph W.W."/>
            <person name="Gunzer F."/>
        </authorList>
    </citation>
    <scope>NUCLEOTIDE SEQUENCE [LARGE SCALE GENOMIC DNA]</scope>
    <source>
        <strain evidence="12 13">DSM 106044</strain>
    </source>
</reference>
<evidence type="ECO:0000256" key="9">
    <source>
        <dbReference type="PIRSR" id="PIRSR001084-3"/>
    </source>
</evidence>
<feature type="binding site" evidence="9">
    <location>
        <position position="161"/>
    </location>
    <ligand>
        <name>Zn(2+)</name>
        <dbReference type="ChEBI" id="CHEBI:29105"/>
    </ligand>
</feature>
<dbReference type="Proteomes" id="UP000306509">
    <property type="component" value="Unassembled WGS sequence"/>
</dbReference>
<dbReference type="GO" id="GO:0046872">
    <property type="term" value="F:metal ion binding"/>
    <property type="evidence" value="ECO:0007669"/>
    <property type="project" value="UniProtKB-KW"/>
</dbReference>
<proteinExistence type="inferred from homology"/>
<comment type="similarity">
    <text evidence="2 6">Belongs to the glycosyl hydrolase 42 family.</text>
</comment>
<dbReference type="AlphaFoldDB" id="A0A4V6HSG8"/>
<dbReference type="InterPro" id="IPR029062">
    <property type="entry name" value="Class_I_gatase-like"/>
</dbReference>
<dbReference type="CDD" id="cd03143">
    <property type="entry name" value="A4_beta-galactosidase_middle_domain"/>
    <property type="match status" value="1"/>
</dbReference>
<feature type="active site" description="Proton donor" evidence="7">
    <location>
        <position position="156"/>
    </location>
</feature>
<comment type="catalytic activity">
    <reaction evidence="1 6">
        <text>Hydrolysis of terminal non-reducing beta-D-galactose residues in beta-D-galactosides.</text>
        <dbReference type="EC" id="3.2.1.23"/>
    </reaction>
</comment>
<dbReference type="Pfam" id="PF02449">
    <property type="entry name" value="Glyco_hydro_42"/>
    <property type="match status" value="1"/>
</dbReference>
<dbReference type="Gene3D" id="2.60.40.1180">
    <property type="entry name" value="Golgi alpha-mannosidase II"/>
    <property type="match status" value="1"/>
</dbReference>
<dbReference type="PIRSF" id="PIRSF001084">
    <property type="entry name" value="B-galactosidase"/>
    <property type="match status" value="1"/>
</dbReference>
<dbReference type="GO" id="GO:0005975">
    <property type="term" value="P:carbohydrate metabolic process"/>
    <property type="evidence" value="ECO:0007669"/>
    <property type="project" value="InterPro"/>
</dbReference>
<dbReference type="SUPFAM" id="SSF52317">
    <property type="entry name" value="Class I glutamine amidotransferase-like"/>
    <property type="match status" value="1"/>
</dbReference>
<dbReference type="InterPro" id="IPR013738">
    <property type="entry name" value="Beta_galactosidase_Trimer"/>
</dbReference>
<dbReference type="InterPro" id="IPR017853">
    <property type="entry name" value="GH"/>
</dbReference>
<feature type="binding site" evidence="9">
    <location>
        <position position="121"/>
    </location>
    <ligand>
        <name>Zn(2+)</name>
        <dbReference type="ChEBI" id="CHEBI:29105"/>
    </ligand>
</feature>
<dbReference type="InterPro" id="IPR003476">
    <property type="entry name" value="Glyco_hydro_42"/>
</dbReference>
<feature type="binding site" evidence="8">
    <location>
        <position position="155"/>
    </location>
    <ligand>
        <name>substrate</name>
    </ligand>
</feature>
<evidence type="ECO:0000313" key="13">
    <source>
        <dbReference type="Proteomes" id="UP000306509"/>
    </source>
</evidence>
<feature type="binding site" evidence="9">
    <location>
        <position position="166"/>
    </location>
    <ligand>
        <name>Zn(2+)</name>
        <dbReference type="ChEBI" id="CHEBI:29105"/>
    </ligand>
</feature>
<evidence type="ECO:0000256" key="2">
    <source>
        <dbReference type="ARBA" id="ARBA00005940"/>
    </source>
</evidence>
<evidence type="ECO:0000256" key="5">
    <source>
        <dbReference type="ARBA" id="ARBA00023295"/>
    </source>
</evidence>
<dbReference type="SUPFAM" id="SSF51445">
    <property type="entry name" value="(Trans)glycosidases"/>
    <property type="match status" value="1"/>
</dbReference>
<feature type="binding site" evidence="8">
    <location>
        <position position="117"/>
    </location>
    <ligand>
        <name>substrate</name>
    </ligand>
</feature>
<organism evidence="12 13">
    <name type="scientific">Robinsoniella peoriensis</name>
    <dbReference type="NCBI Taxonomy" id="180332"/>
    <lineage>
        <taxon>Bacteria</taxon>
        <taxon>Bacillati</taxon>
        <taxon>Bacillota</taxon>
        <taxon>Clostridia</taxon>
        <taxon>Lachnospirales</taxon>
        <taxon>Lachnospiraceae</taxon>
        <taxon>Robinsoniella</taxon>
    </lineage>
</organism>
<feature type="domain" description="Beta-galactosidase trimerisation" evidence="11">
    <location>
        <begin position="404"/>
        <end position="614"/>
    </location>
</feature>